<reference evidence="1" key="1">
    <citation type="submission" date="2021-02" db="EMBL/GenBank/DDBJ databases">
        <authorList>
            <person name="Nowell W R."/>
        </authorList>
    </citation>
    <scope>NUCLEOTIDE SEQUENCE</scope>
</reference>
<comment type="caution">
    <text evidence="1">The sequence shown here is derived from an EMBL/GenBank/DDBJ whole genome shotgun (WGS) entry which is preliminary data.</text>
</comment>
<dbReference type="AlphaFoldDB" id="A0A820L3A4"/>
<dbReference type="Proteomes" id="UP000663823">
    <property type="component" value="Unassembled WGS sequence"/>
</dbReference>
<feature type="non-terminal residue" evidence="1">
    <location>
        <position position="1"/>
    </location>
</feature>
<dbReference type="EMBL" id="CAJOAX010063711">
    <property type="protein sequence ID" value="CAF4351107.1"/>
    <property type="molecule type" value="Genomic_DNA"/>
</dbReference>
<gene>
    <name evidence="1" type="ORF">OTI717_LOCUS43556</name>
</gene>
<evidence type="ECO:0000313" key="1">
    <source>
        <dbReference type="EMBL" id="CAF4351107.1"/>
    </source>
</evidence>
<organism evidence="1 2">
    <name type="scientific">Rotaria sordida</name>
    <dbReference type="NCBI Taxonomy" id="392033"/>
    <lineage>
        <taxon>Eukaryota</taxon>
        <taxon>Metazoa</taxon>
        <taxon>Spiralia</taxon>
        <taxon>Gnathifera</taxon>
        <taxon>Rotifera</taxon>
        <taxon>Eurotatoria</taxon>
        <taxon>Bdelloidea</taxon>
        <taxon>Philodinida</taxon>
        <taxon>Philodinidae</taxon>
        <taxon>Rotaria</taxon>
    </lineage>
</organism>
<sequence>TKPSIAEYIVTIYLASSALDTIREICTNSSPRFIRRLTVRKIFKKKMITNKTNHFVMYVN</sequence>
<accession>A0A820L3A4</accession>
<name>A0A820L3A4_9BILA</name>
<evidence type="ECO:0000313" key="2">
    <source>
        <dbReference type="Proteomes" id="UP000663823"/>
    </source>
</evidence>
<protein>
    <submittedName>
        <fullName evidence="1">Uncharacterized protein</fullName>
    </submittedName>
</protein>
<proteinExistence type="predicted"/>